<dbReference type="GO" id="GO:0000220">
    <property type="term" value="C:vacuolar proton-transporting V-type ATPase, V0 domain"/>
    <property type="evidence" value="ECO:0007669"/>
    <property type="project" value="TreeGrafter"/>
</dbReference>
<dbReference type="GO" id="GO:0046961">
    <property type="term" value="F:proton-transporting ATPase activity, rotational mechanism"/>
    <property type="evidence" value="ECO:0007669"/>
    <property type="project" value="InterPro"/>
</dbReference>
<evidence type="ECO:0000256" key="8">
    <source>
        <dbReference type="ARBA" id="ARBA00023136"/>
    </source>
</evidence>
<dbReference type="OrthoDB" id="1508846at2759"/>
<gene>
    <name evidence="10" type="ORF">ZYGR_0AL01780</name>
</gene>
<keyword evidence="3" id="KW-0813">Transport</keyword>
<evidence type="ECO:0000256" key="9">
    <source>
        <dbReference type="SAM" id="Phobius"/>
    </source>
</evidence>
<evidence type="ECO:0000256" key="3">
    <source>
        <dbReference type="ARBA" id="ARBA00022448"/>
    </source>
</evidence>
<name>A0A1Q3AFA4_ZYGRO</name>
<comment type="similarity">
    <text evidence="2">Belongs to the V-ATPase e1/e2 subunit family.</text>
</comment>
<feature type="transmembrane region" description="Helical" evidence="9">
    <location>
        <begin position="36"/>
        <end position="59"/>
    </location>
</feature>
<keyword evidence="6 9" id="KW-1133">Transmembrane helix</keyword>
<evidence type="ECO:0000256" key="1">
    <source>
        <dbReference type="ARBA" id="ARBA00004127"/>
    </source>
</evidence>
<organism evidence="10 11">
    <name type="scientific">Zygosaccharomyces rouxii</name>
    <dbReference type="NCBI Taxonomy" id="4956"/>
    <lineage>
        <taxon>Eukaryota</taxon>
        <taxon>Fungi</taxon>
        <taxon>Dikarya</taxon>
        <taxon>Ascomycota</taxon>
        <taxon>Saccharomycotina</taxon>
        <taxon>Saccharomycetes</taxon>
        <taxon>Saccharomycetales</taxon>
        <taxon>Saccharomycetaceae</taxon>
        <taxon>Zygosaccharomyces</taxon>
    </lineage>
</organism>
<keyword evidence="8 9" id="KW-0472">Membrane</keyword>
<evidence type="ECO:0000313" key="10">
    <source>
        <dbReference type="EMBL" id="GAV54446.1"/>
    </source>
</evidence>
<dbReference type="EMBL" id="BDGX01000038">
    <property type="protein sequence ID" value="GAV54446.1"/>
    <property type="molecule type" value="Genomic_DNA"/>
</dbReference>
<dbReference type="PANTHER" id="PTHR12263:SF0">
    <property type="entry name" value="V-TYPE PROTON ATPASE SUBUNIT"/>
    <property type="match status" value="1"/>
</dbReference>
<evidence type="ECO:0000256" key="2">
    <source>
        <dbReference type="ARBA" id="ARBA00008328"/>
    </source>
</evidence>
<dbReference type="PANTHER" id="PTHR12263">
    <property type="entry name" value="VACUOLAR ATP SYNTHASE SUBUNIT H"/>
    <property type="match status" value="1"/>
</dbReference>
<dbReference type="AlphaFoldDB" id="A0A1Q3AFA4"/>
<sequence length="72" mass="8434">MSFYTVVATFLLVAILSTIFWFCAPKQNQTVWRSTVILSMSMMFLMWAITYLCQLHPLIAPRRSDLRPEFAE</sequence>
<dbReference type="Proteomes" id="UP000187013">
    <property type="component" value="Unassembled WGS sequence"/>
</dbReference>
<feature type="transmembrane region" description="Helical" evidence="9">
    <location>
        <begin position="6"/>
        <end position="24"/>
    </location>
</feature>
<keyword evidence="5" id="KW-0375">Hydrogen ion transport</keyword>
<comment type="subcellular location">
    <subcellularLocation>
        <location evidence="1">Endomembrane system</location>
        <topology evidence="1">Multi-pass membrane protein</topology>
    </subcellularLocation>
</comment>
<accession>A0A1Q3AFA4</accession>
<proteinExistence type="inferred from homology"/>
<keyword evidence="4 9" id="KW-0812">Transmembrane</keyword>
<dbReference type="Pfam" id="PF05493">
    <property type="entry name" value="ATP_synt_H"/>
    <property type="match status" value="1"/>
</dbReference>
<comment type="caution">
    <text evidence="10">The sequence shown here is derived from an EMBL/GenBank/DDBJ whole genome shotgun (WGS) entry which is preliminary data.</text>
</comment>
<evidence type="ECO:0000256" key="6">
    <source>
        <dbReference type="ARBA" id="ARBA00022989"/>
    </source>
</evidence>
<reference evidence="10 11" key="1">
    <citation type="submission" date="2016-08" db="EMBL/GenBank/DDBJ databases">
        <title>Draft genome sequence of allopolyploid Zygosaccharomyces rouxii.</title>
        <authorList>
            <person name="Watanabe J."/>
            <person name="Uehara K."/>
            <person name="Mogi Y."/>
            <person name="Tsukioka Y."/>
        </authorList>
    </citation>
    <scope>NUCLEOTIDE SEQUENCE [LARGE SCALE GENOMIC DNA]</scope>
    <source>
        <strain evidence="10 11">NBRC 110957</strain>
    </source>
</reference>
<evidence type="ECO:0000256" key="5">
    <source>
        <dbReference type="ARBA" id="ARBA00022781"/>
    </source>
</evidence>
<evidence type="ECO:0000256" key="7">
    <source>
        <dbReference type="ARBA" id="ARBA00023065"/>
    </source>
</evidence>
<protein>
    <recommendedName>
        <fullName evidence="12">V-type proton ATPase subunit e</fullName>
    </recommendedName>
</protein>
<evidence type="ECO:0008006" key="12">
    <source>
        <dbReference type="Google" id="ProtNLM"/>
    </source>
</evidence>
<dbReference type="InterPro" id="IPR008389">
    <property type="entry name" value="ATPase_V0-cplx_e1/e2_su"/>
</dbReference>
<keyword evidence="7" id="KW-0406">Ion transport</keyword>
<dbReference type="GO" id="GO:0007035">
    <property type="term" value="P:vacuolar acidification"/>
    <property type="evidence" value="ECO:0007669"/>
    <property type="project" value="TreeGrafter"/>
</dbReference>
<evidence type="ECO:0000256" key="4">
    <source>
        <dbReference type="ARBA" id="ARBA00022692"/>
    </source>
</evidence>
<dbReference type="GO" id="GO:0012505">
    <property type="term" value="C:endomembrane system"/>
    <property type="evidence" value="ECO:0007669"/>
    <property type="project" value="UniProtKB-SubCell"/>
</dbReference>
<evidence type="ECO:0000313" key="11">
    <source>
        <dbReference type="Proteomes" id="UP000187013"/>
    </source>
</evidence>